<accession>A0ABY7W5Y5</accession>
<keyword evidence="2" id="KW-1185">Reference proteome</keyword>
<name>A0ABY7W5Y5_9BACI</name>
<protein>
    <submittedName>
        <fullName evidence="1">Uncharacterized protein</fullName>
    </submittedName>
</protein>
<dbReference type="EMBL" id="CP117834">
    <property type="protein sequence ID" value="WDF02921.1"/>
    <property type="molecule type" value="Genomic_DNA"/>
</dbReference>
<evidence type="ECO:0000313" key="2">
    <source>
        <dbReference type="Proteomes" id="UP001215143"/>
    </source>
</evidence>
<dbReference type="RefSeq" id="WP_274272429.1">
    <property type="nucleotide sequence ID" value="NZ_CP117834.1"/>
</dbReference>
<organism evidence="1 2">
    <name type="scientific">Shouchella hunanensis</name>
    <dbReference type="NCBI Taxonomy" id="766894"/>
    <lineage>
        <taxon>Bacteria</taxon>
        <taxon>Bacillati</taxon>
        <taxon>Bacillota</taxon>
        <taxon>Bacilli</taxon>
        <taxon>Bacillales</taxon>
        <taxon>Bacillaceae</taxon>
        <taxon>Shouchella</taxon>
    </lineage>
</organism>
<sequence length="74" mass="8485">MSEILGIESGRYMDDECYFVGKLANGKSGLIVTAILDKGIEYEDAIYTQYDIYVNDQLYKSWVNVPVKLSYFQV</sequence>
<proteinExistence type="predicted"/>
<dbReference type="Proteomes" id="UP001215143">
    <property type="component" value="Chromosome"/>
</dbReference>
<gene>
    <name evidence="1" type="ORF">PQ477_15650</name>
</gene>
<evidence type="ECO:0000313" key="1">
    <source>
        <dbReference type="EMBL" id="WDF02921.1"/>
    </source>
</evidence>
<reference evidence="1 2" key="1">
    <citation type="submission" date="2023-02" db="EMBL/GenBank/DDBJ databases">
        <authorList>
            <person name="Liu G."/>
        </authorList>
    </citation>
    <scope>NUCLEOTIDE SEQUENCE [LARGE SCALE GENOMIC DNA]</scope>
    <source>
        <strain evidence="1 2">DSM 23008</strain>
    </source>
</reference>